<dbReference type="PANTHER" id="PTHR41390:SF1">
    <property type="entry name" value="NADH-UBIQUINONE OXIDOREDUCTASE 213 KDA SUBUNIT"/>
    <property type="match status" value="1"/>
</dbReference>
<dbReference type="EMBL" id="KQ964450">
    <property type="protein sequence ID" value="KXN72626.1"/>
    <property type="molecule type" value="Genomic_DNA"/>
</dbReference>
<reference evidence="3 4" key="1">
    <citation type="journal article" date="2015" name="Genome Biol. Evol.">
        <title>Phylogenomic analyses indicate that early fungi evolved digesting cell walls of algal ancestors of land plants.</title>
        <authorList>
            <person name="Chang Y."/>
            <person name="Wang S."/>
            <person name="Sekimoto S."/>
            <person name="Aerts A.L."/>
            <person name="Choi C."/>
            <person name="Clum A."/>
            <person name="LaButti K.M."/>
            <person name="Lindquist E.A."/>
            <person name="Yee Ngan C."/>
            <person name="Ohm R.A."/>
            <person name="Salamov A.A."/>
            <person name="Grigoriev I.V."/>
            <person name="Spatafora J.W."/>
            <person name="Berbee M.L."/>
        </authorList>
    </citation>
    <scope>NUCLEOTIDE SEQUENCE [LARGE SCALE GENOMIC DNA]</scope>
    <source>
        <strain evidence="3 4">NRRL 28638</strain>
    </source>
</reference>
<dbReference type="OMA" id="ICYSTIY"/>
<sequence length="228" mass="25633">MENKAPRNYLEGPVEILKNASLLAACGASYGAILTMAKLKPNLLKNSIQSGLNWGMFGIAFFSVRRSFLKDQHIGNESLKLKHSVTRDTDELFSSIFAGGITGGLLSGLIWGRARVFSGVIIYSGLCGLGQFGYTSIYRYRQQQILSHIPSEADDQDRPQFIPKYTFSQWLDRTIENLPDWSPVTKVSDEDYLKLLQSQRDKITLELGEAKAALMEVEQELEQYKKSQ</sequence>
<evidence type="ECO:0000313" key="4">
    <source>
        <dbReference type="Proteomes" id="UP000070444"/>
    </source>
</evidence>
<keyword evidence="2" id="KW-0472">Membrane</keyword>
<gene>
    <name evidence="3" type="ORF">CONCODRAFT_77705</name>
</gene>
<organism evidence="3 4">
    <name type="scientific">Conidiobolus coronatus (strain ATCC 28846 / CBS 209.66 / NRRL 28638)</name>
    <name type="common">Delacroixia coronata</name>
    <dbReference type="NCBI Taxonomy" id="796925"/>
    <lineage>
        <taxon>Eukaryota</taxon>
        <taxon>Fungi</taxon>
        <taxon>Fungi incertae sedis</taxon>
        <taxon>Zoopagomycota</taxon>
        <taxon>Entomophthoromycotina</taxon>
        <taxon>Entomophthoromycetes</taxon>
        <taxon>Entomophthorales</taxon>
        <taxon>Ancylistaceae</taxon>
        <taxon>Conidiobolus</taxon>
    </lineage>
</organism>
<dbReference type="STRING" id="796925.A0A137PCA5"/>
<dbReference type="PANTHER" id="PTHR41390">
    <property type="entry name" value="CHROMOSOME 7, WHOLE GENOME SHOTGUN SEQUENCE"/>
    <property type="match status" value="1"/>
</dbReference>
<evidence type="ECO:0000256" key="2">
    <source>
        <dbReference type="SAM" id="Phobius"/>
    </source>
</evidence>
<proteinExistence type="predicted"/>
<protein>
    <submittedName>
        <fullName evidence="3">Uncharacterized protein</fullName>
    </submittedName>
</protein>
<evidence type="ECO:0000313" key="3">
    <source>
        <dbReference type="EMBL" id="KXN72626.1"/>
    </source>
</evidence>
<keyword evidence="2" id="KW-0812">Transmembrane</keyword>
<feature type="coiled-coil region" evidence="1">
    <location>
        <begin position="193"/>
        <end position="227"/>
    </location>
</feature>
<feature type="transmembrane region" description="Helical" evidence="2">
    <location>
        <begin position="92"/>
        <end position="111"/>
    </location>
</feature>
<feature type="transmembrane region" description="Helical" evidence="2">
    <location>
        <begin position="117"/>
        <end position="137"/>
    </location>
</feature>
<dbReference type="AlphaFoldDB" id="A0A137PCA5"/>
<dbReference type="OrthoDB" id="5565730at2759"/>
<dbReference type="Proteomes" id="UP000070444">
    <property type="component" value="Unassembled WGS sequence"/>
</dbReference>
<evidence type="ECO:0000256" key="1">
    <source>
        <dbReference type="SAM" id="Coils"/>
    </source>
</evidence>
<accession>A0A137PCA5</accession>
<keyword evidence="1" id="KW-0175">Coiled coil</keyword>
<name>A0A137PCA5_CONC2</name>
<keyword evidence="4" id="KW-1185">Reference proteome</keyword>
<keyword evidence="2" id="KW-1133">Transmembrane helix</keyword>